<proteinExistence type="predicted"/>
<evidence type="ECO:0000256" key="1">
    <source>
        <dbReference type="SAM" id="MobiDB-lite"/>
    </source>
</evidence>
<feature type="region of interest" description="Disordered" evidence="1">
    <location>
        <begin position="22"/>
        <end position="81"/>
    </location>
</feature>
<accession>A0A540LND3</accession>
<reference evidence="2 3" key="1">
    <citation type="journal article" date="2019" name="G3 (Bethesda)">
        <title>Sequencing of a Wild Apple (Malus baccata) Genome Unravels the Differences Between Cultivated and Wild Apple Species Regarding Disease Resistance and Cold Tolerance.</title>
        <authorList>
            <person name="Chen X."/>
        </authorList>
    </citation>
    <scope>NUCLEOTIDE SEQUENCE [LARGE SCALE GENOMIC DNA]</scope>
    <source>
        <strain evidence="3">cv. Shandingzi</strain>
        <tissue evidence="2">Leaves</tissue>
    </source>
</reference>
<organism evidence="2 3">
    <name type="scientific">Malus baccata</name>
    <name type="common">Siberian crab apple</name>
    <name type="synonym">Pyrus baccata</name>
    <dbReference type="NCBI Taxonomy" id="106549"/>
    <lineage>
        <taxon>Eukaryota</taxon>
        <taxon>Viridiplantae</taxon>
        <taxon>Streptophyta</taxon>
        <taxon>Embryophyta</taxon>
        <taxon>Tracheophyta</taxon>
        <taxon>Spermatophyta</taxon>
        <taxon>Magnoliopsida</taxon>
        <taxon>eudicotyledons</taxon>
        <taxon>Gunneridae</taxon>
        <taxon>Pentapetalae</taxon>
        <taxon>rosids</taxon>
        <taxon>fabids</taxon>
        <taxon>Rosales</taxon>
        <taxon>Rosaceae</taxon>
        <taxon>Amygdaloideae</taxon>
        <taxon>Maleae</taxon>
        <taxon>Malus</taxon>
    </lineage>
</organism>
<evidence type="ECO:0000313" key="2">
    <source>
        <dbReference type="EMBL" id="TQD87772.1"/>
    </source>
</evidence>
<dbReference type="AlphaFoldDB" id="A0A540LND3"/>
<comment type="caution">
    <text evidence="2">The sequence shown here is derived from an EMBL/GenBank/DDBJ whole genome shotgun (WGS) entry which is preliminary data.</text>
</comment>
<dbReference type="EMBL" id="VIEB01000525">
    <property type="protein sequence ID" value="TQD87772.1"/>
    <property type="molecule type" value="Genomic_DNA"/>
</dbReference>
<protein>
    <submittedName>
        <fullName evidence="2">Uncharacterized protein</fullName>
    </submittedName>
</protein>
<keyword evidence="3" id="KW-1185">Reference proteome</keyword>
<gene>
    <name evidence="2" type="ORF">C1H46_026624</name>
</gene>
<name>A0A540LND3_MALBA</name>
<sequence length="81" mass="9168">MELGSATRLLDIEIKLKEFETKLKKNETSSKQNNQRKRKGRRWGLAKKEKGKKEREDGVATDPTQEAAEGEVDLEVLGLGK</sequence>
<feature type="compositionally biased region" description="Basic and acidic residues" evidence="1">
    <location>
        <begin position="46"/>
        <end position="58"/>
    </location>
</feature>
<evidence type="ECO:0000313" key="3">
    <source>
        <dbReference type="Proteomes" id="UP000315295"/>
    </source>
</evidence>
<feature type="compositionally biased region" description="Basic residues" evidence="1">
    <location>
        <begin position="34"/>
        <end position="45"/>
    </location>
</feature>
<dbReference type="Proteomes" id="UP000315295">
    <property type="component" value="Unassembled WGS sequence"/>
</dbReference>